<dbReference type="InterPro" id="IPR011010">
    <property type="entry name" value="DNA_brk_join_enz"/>
</dbReference>
<proteinExistence type="predicted"/>
<dbReference type="AlphaFoldDB" id="A0A1L5PXT1"/>
<dbReference type="InterPro" id="IPR050090">
    <property type="entry name" value="Tyrosine_recombinase_XerCD"/>
</dbReference>
<dbReference type="GO" id="GO:0003677">
    <property type="term" value="F:DNA binding"/>
    <property type="evidence" value="ECO:0007669"/>
    <property type="project" value="UniProtKB-UniRule"/>
</dbReference>
<keyword evidence="3" id="KW-0238">DNA-binding</keyword>
<gene>
    <name evidence="5" type="ORF">BL240_27505</name>
</gene>
<protein>
    <recommendedName>
        <fullName evidence="4">Core-binding (CB) domain-containing protein</fullName>
    </recommendedName>
</protein>
<dbReference type="RefSeq" id="WP_075046729.1">
    <property type="nucleotide sequence ID" value="NZ_CP018743.1"/>
</dbReference>
<dbReference type="InterPro" id="IPR013762">
    <property type="entry name" value="Integrase-like_cat_sf"/>
</dbReference>
<keyword evidence="2" id="KW-0233">DNA recombination</keyword>
<dbReference type="PROSITE" id="PS51900">
    <property type="entry name" value="CB"/>
    <property type="match status" value="1"/>
</dbReference>
<evidence type="ECO:0000256" key="2">
    <source>
        <dbReference type="ARBA" id="ARBA00023172"/>
    </source>
</evidence>
<dbReference type="SUPFAM" id="SSF56349">
    <property type="entry name" value="DNA breaking-rejoining enzymes"/>
    <property type="match status" value="1"/>
</dbReference>
<dbReference type="GO" id="GO:0006310">
    <property type="term" value="P:DNA recombination"/>
    <property type="evidence" value="ECO:0007669"/>
    <property type="project" value="UniProtKB-KW"/>
</dbReference>
<evidence type="ECO:0000313" key="6">
    <source>
        <dbReference type="Proteomes" id="UP000185146"/>
    </source>
</evidence>
<evidence type="ECO:0000256" key="3">
    <source>
        <dbReference type="PROSITE-ProRule" id="PRU01248"/>
    </source>
</evidence>
<dbReference type="PANTHER" id="PTHR30349">
    <property type="entry name" value="PHAGE INTEGRASE-RELATED"/>
    <property type="match status" value="1"/>
</dbReference>
<sequence>MARQEYIDFVPASASIENGSLVWKTLQHQRPIESLPQLFWGDGSPWREANLWLMLQGTSAQKDIQTLKSKSSAIHGYMKWLEITGTDWRDFPARESERCLVKFRGHLVRARKSGDLAPSTASQRMRVVIQFYRWLRANGALSPEWPMWRDIYVNIKYSNAYGLERTVTVNTTSLSIPNRSPAGEKLEDGLYPVSEADRAKILDAAKEHCTHELWLMLMCGFFTGMRVQTITDIKISTLINAVPDPASDELYRLAVGPGASPPVATKGGVTGHVFIPKVLLDELLTYCYDPERLKREAKARIENKDHVFLTKNGNLYAERNKDRSPALNTAMSAFRRIGKSSGISALHKFKFHQTRCTFATDLARLAIKAGGAIHAIAIVKDALLHADEKTTLKYIKFVEKSPIKASIANEFTRAFFNSTIKAIE</sequence>
<dbReference type="GO" id="GO:0015074">
    <property type="term" value="P:DNA integration"/>
    <property type="evidence" value="ECO:0007669"/>
    <property type="project" value="UniProtKB-KW"/>
</dbReference>
<reference evidence="5 6" key="1">
    <citation type="submission" date="2016-12" db="EMBL/GenBank/DDBJ databases">
        <title>Draft Genome Sequence of Mercury Resistant Pseudomonas DRA525.</title>
        <authorList>
            <person name="Drace K.M."/>
        </authorList>
    </citation>
    <scope>NUCLEOTIDE SEQUENCE [LARGE SCALE GENOMIC DNA]</scope>
    <source>
        <strain evidence="5 6">DRA525</strain>
    </source>
</reference>
<evidence type="ECO:0000256" key="1">
    <source>
        <dbReference type="ARBA" id="ARBA00022908"/>
    </source>
</evidence>
<dbReference type="Gene3D" id="1.10.443.10">
    <property type="entry name" value="Intergrase catalytic core"/>
    <property type="match status" value="1"/>
</dbReference>
<dbReference type="CDD" id="cd00397">
    <property type="entry name" value="DNA_BRE_C"/>
    <property type="match status" value="1"/>
</dbReference>
<organism evidence="5 6">
    <name type="scientific">Pseudomonas putida</name>
    <name type="common">Arthrobacter siderocapsulatus</name>
    <dbReference type="NCBI Taxonomy" id="303"/>
    <lineage>
        <taxon>Bacteria</taxon>
        <taxon>Pseudomonadati</taxon>
        <taxon>Pseudomonadota</taxon>
        <taxon>Gammaproteobacteria</taxon>
        <taxon>Pseudomonadales</taxon>
        <taxon>Pseudomonadaceae</taxon>
        <taxon>Pseudomonas</taxon>
    </lineage>
</organism>
<keyword evidence="1" id="KW-0229">DNA integration</keyword>
<dbReference type="Proteomes" id="UP000185146">
    <property type="component" value="Chromosome"/>
</dbReference>
<dbReference type="EMBL" id="CP018743">
    <property type="protein sequence ID" value="APO84989.1"/>
    <property type="molecule type" value="Genomic_DNA"/>
</dbReference>
<feature type="domain" description="Core-binding (CB)" evidence="4">
    <location>
        <begin position="41"/>
        <end position="136"/>
    </location>
</feature>
<evidence type="ECO:0000259" key="4">
    <source>
        <dbReference type="PROSITE" id="PS51900"/>
    </source>
</evidence>
<dbReference type="InterPro" id="IPR044068">
    <property type="entry name" value="CB"/>
</dbReference>
<name>A0A1L5PXT1_PSEPU</name>
<evidence type="ECO:0000313" key="5">
    <source>
        <dbReference type="EMBL" id="APO84989.1"/>
    </source>
</evidence>
<accession>A0A1L5PXT1</accession>
<dbReference type="PANTHER" id="PTHR30349:SF64">
    <property type="entry name" value="PROPHAGE INTEGRASE INTD-RELATED"/>
    <property type="match status" value="1"/>
</dbReference>